<evidence type="ECO:0000313" key="2">
    <source>
        <dbReference type="EMBL" id="SPP92642.1"/>
    </source>
</evidence>
<organism evidence="2 3">
    <name type="scientific">Bradyrhizobium vignae</name>
    <dbReference type="NCBI Taxonomy" id="1549949"/>
    <lineage>
        <taxon>Bacteria</taxon>
        <taxon>Pseudomonadati</taxon>
        <taxon>Pseudomonadota</taxon>
        <taxon>Alphaproteobacteria</taxon>
        <taxon>Hyphomicrobiales</taxon>
        <taxon>Nitrobacteraceae</taxon>
        <taxon>Bradyrhizobium</taxon>
    </lineage>
</organism>
<name>A0A2U3PU20_9BRAD</name>
<dbReference type="InterPro" id="IPR041162">
    <property type="entry name" value="Bact_HORMA_1"/>
</dbReference>
<dbReference type="AlphaFoldDB" id="A0A2U3PU20"/>
<evidence type="ECO:0000259" key="1">
    <source>
        <dbReference type="Pfam" id="PF18138"/>
    </source>
</evidence>
<evidence type="ECO:0000313" key="3">
    <source>
        <dbReference type="Proteomes" id="UP000246085"/>
    </source>
</evidence>
<protein>
    <recommendedName>
        <fullName evidence="1">Bacterial HORMA domain-containing protein</fullName>
    </recommendedName>
</protein>
<dbReference type="Proteomes" id="UP000246085">
    <property type="component" value="Chromosome BRAD3257"/>
</dbReference>
<dbReference type="EMBL" id="LS398110">
    <property type="protein sequence ID" value="SPP92642.1"/>
    <property type="molecule type" value="Genomic_DNA"/>
</dbReference>
<proteinExistence type="predicted"/>
<dbReference type="KEGG" id="bvz:BRAD3257_1513"/>
<dbReference type="RefSeq" id="WP_122401240.1">
    <property type="nucleotide sequence ID" value="NZ_LS398110.1"/>
</dbReference>
<accession>A0A2U3PU20</accession>
<dbReference type="Pfam" id="PF18138">
    <property type="entry name" value="bacHORMA_1"/>
    <property type="match status" value="1"/>
</dbReference>
<reference evidence="2 3" key="1">
    <citation type="submission" date="2018-03" db="EMBL/GenBank/DDBJ databases">
        <authorList>
            <person name="Gully D."/>
        </authorList>
    </citation>
    <scope>NUCLEOTIDE SEQUENCE [LARGE SCALE GENOMIC DNA]</scope>
    <source>
        <strain evidence="2">ORS3257</strain>
    </source>
</reference>
<sequence length="171" mass="18697">MSTSYALTATTAFTVTHARHMASKVATDLKRVQRFYGEPSDMRIANYETELTELLKAGFLSEVTYGFQRNGSWIEPTLRYTAQDLQGMTANDDDPGKVRAGADVSNASFGSFLTYSSAYFTASEATRAAVHRLLPFSRGDSANPGVSGYFSADRTYSAGGQALNRQSVRSW</sequence>
<gene>
    <name evidence="2" type="ORF">BRAD3257_1513</name>
</gene>
<feature type="domain" description="Bacterial HORMA" evidence="1">
    <location>
        <begin position="4"/>
        <end position="169"/>
    </location>
</feature>